<reference evidence="8 9" key="1">
    <citation type="journal article" date="2012" name="PLoS ONE">
        <title>The genome characteristics and predicted function of methyl-group oxidation pathway in the obligate aceticlastic methanogens, Methanosaeta spp.</title>
        <authorList>
            <person name="Zhu J."/>
            <person name="Zheng H."/>
            <person name="Ai G."/>
            <person name="Zhang G."/>
            <person name="Liu D."/>
            <person name="Liu X."/>
            <person name="Dong X."/>
        </authorList>
    </citation>
    <scope>NUCLEOTIDE SEQUENCE [LARGE SCALE GENOMIC DNA]</scope>
    <source>
        <strain evidence="8 9">6Ac</strain>
    </source>
</reference>
<evidence type="ECO:0000256" key="5">
    <source>
        <dbReference type="ARBA" id="ARBA00023004"/>
    </source>
</evidence>
<dbReference type="SMART" id="SM00729">
    <property type="entry name" value="Elp3"/>
    <property type="match status" value="1"/>
</dbReference>
<dbReference type="SFLD" id="SFLDG01217">
    <property type="entry name" value="B12-binding_methylthiotransfer"/>
    <property type="match status" value="1"/>
</dbReference>
<dbReference type="OrthoDB" id="358785at2157"/>
<keyword evidence="6" id="KW-0411">Iron-sulfur</keyword>
<dbReference type="InterPro" id="IPR058240">
    <property type="entry name" value="rSAM_sf"/>
</dbReference>
<organism evidence="8 9">
    <name type="scientific">Methanothrix harundinacea (strain 6Ac)</name>
    <name type="common">Methanosaeta harundinacea</name>
    <dbReference type="NCBI Taxonomy" id="1110509"/>
    <lineage>
        <taxon>Archaea</taxon>
        <taxon>Methanobacteriati</taxon>
        <taxon>Methanobacteriota</taxon>
        <taxon>Stenosarchaea group</taxon>
        <taxon>Methanomicrobia</taxon>
        <taxon>Methanotrichales</taxon>
        <taxon>Methanotrichaceae</taxon>
        <taxon>Methanothrix</taxon>
    </lineage>
</organism>
<evidence type="ECO:0000256" key="6">
    <source>
        <dbReference type="ARBA" id="ARBA00023014"/>
    </source>
</evidence>
<evidence type="ECO:0000313" key="8">
    <source>
        <dbReference type="EMBL" id="AET63884.1"/>
    </source>
</evidence>
<dbReference type="SUPFAM" id="SSF102114">
    <property type="entry name" value="Radical SAM enzymes"/>
    <property type="match status" value="1"/>
</dbReference>
<dbReference type="InterPro" id="IPR006638">
    <property type="entry name" value="Elp3/MiaA/NifB-like_rSAM"/>
</dbReference>
<dbReference type="Pfam" id="PF04055">
    <property type="entry name" value="Radical_SAM"/>
    <property type="match status" value="1"/>
</dbReference>
<keyword evidence="5" id="KW-0408">Iron</keyword>
<dbReference type="InterPro" id="IPR023979">
    <property type="entry name" value="CHP04014_B12-bd/rSAM"/>
</dbReference>
<dbReference type="GO" id="GO:0051539">
    <property type="term" value="F:4 iron, 4 sulfur cluster binding"/>
    <property type="evidence" value="ECO:0007669"/>
    <property type="project" value="UniProtKB-KW"/>
</dbReference>
<dbReference type="HOGENOM" id="CLU_600805_0_0_2"/>
<dbReference type="GeneID" id="12509671"/>
<feature type="domain" description="Radical SAM core" evidence="7">
    <location>
        <begin position="147"/>
        <end position="376"/>
    </location>
</feature>
<dbReference type="Gene3D" id="3.80.30.20">
    <property type="entry name" value="tm_1862 like domain"/>
    <property type="match status" value="1"/>
</dbReference>
<dbReference type="NCBIfam" id="TIGR04014">
    <property type="entry name" value="B12_SAM_MJ_0865"/>
    <property type="match status" value="1"/>
</dbReference>
<dbReference type="STRING" id="1110509.Mhar_0502"/>
<evidence type="ECO:0000313" key="9">
    <source>
        <dbReference type="Proteomes" id="UP000005877"/>
    </source>
</evidence>
<keyword evidence="2" id="KW-0004">4Fe-4S</keyword>
<evidence type="ECO:0000256" key="2">
    <source>
        <dbReference type="ARBA" id="ARBA00022485"/>
    </source>
</evidence>
<accession>G7WN28</accession>
<dbReference type="InterPro" id="IPR051198">
    <property type="entry name" value="BchE-like"/>
</dbReference>
<keyword evidence="4" id="KW-0479">Metal-binding</keyword>
<protein>
    <submittedName>
        <fullName evidence="8">Radical SAM domain protein</fullName>
    </submittedName>
</protein>
<name>G7WN28_METH6</name>
<dbReference type="InterPro" id="IPR023404">
    <property type="entry name" value="rSAM_horseshoe"/>
</dbReference>
<proteinExistence type="predicted"/>
<dbReference type="EMBL" id="CP003117">
    <property type="protein sequence ID" value="AET63884.1"/>
    <property type="molecule type" value="Genomic_DNA"/>
</dbReference>
<evidence type="ECO:0000259" key="7">
    <source>
        <dbReference type="PROSITE" id="PS51918"/>
    </source>
</evidence>
<dbReference type="PATRIC" id="fig|1110509.7.peg.555"/>
<comment type="cofactor">
    <cofactor evidence="1">
        <name>[4Fe-4S] cluster</name>
        <dbReference type="ChEBI" id="CHEBI:49883"/>
    </cofactor>
</comment>
<dbReference type="Proteomes" id="UP000005877">
    <property type="component" value="Chromosome"/>
</dbReference>
<dbReference type="Gene3D" id="3.40.50.280">
    <property type="entry name" value="Cobalamin-binding domain"/>
    <property type="match status" value="1"/>
</dbReference>
<gene>
    <name evidence="8" type="ordered locus">Mhar_0502</name>
</gene>
<evidence type="ECO:0000256" key="3">
    <source>
        <dbReference type="ARBA" id="ARBA00022691"/>
    </source>
</evidence>
<dbReference type="SFLD" id="SFLDS00029">
    <property type="entry name" value="Radical_SAM"/>
    <property type="match status" value="1"/>
</dbReference>
<dbReference type="GO" id="GO:0003824">
    <property type="term" value="F:catalytic activity"/>
    <property type="evidence" value="ECO:0007669"/>
    <property type="project" value="InterPro"/>
</dbReference>
<dbReference type="PROSITE" id="PS01278">
    <property type="entry name" value="MTTASE_RADICAL"/>
    <property type="match status" value="1"/>
</dbReference>
<dbReference type="PANTHER" id="PTHR43409">
    <property type="entry name" value="ANAEROBIC MAGNESIUM-PROTOPORPHYRIN IX MONOMETHYL ESTER CYCLASE-RELATED"/>
    <property type="match status" value="1"/>
</dbReference>
<dbReference type="RefSeq" id="WP_014586069.1">
    <property type="nucleotide sequence ID" value="NC_017527.1"/>
</dbReference>
<dbReference type="GO" id="GO:0046872">
    <property type="term" value="F:metal ion binding"/>
    <property type="evidence" value="ECO:0007669"/>
    <property type="project" value="UniProtKB-KW"/>
</dbReference>
<dbReference type="PANTHER" id="PTHR43409:SF17">
    <property type="entry name" value="METHYLTHIOTRANSFERASE MJ0865-RELATED"/>
    <property type="match status" value="1"/>
</dbReference>
<dbReference type="InterPro" id="IPR020612">
    <property type="entry name" value="Methylthiotransferase_CS"/>
</dbReference>
<dbReference type="CDD" id="cd01335">
    <property type="entry name" value="Radical_SAM"/>
    <property type="match status" value="1"/>
</dbReference>
<keyword evidence="3" id="KW-0949">S-adenosyl-L-methionine</keyword>
<sequence>MKTTIVSPKIYTYGSLVLGGILRDRGHAVSITRDLSSEGDLTLLSLFSTSQLLDPEIRELASRAPRIYVGGPVGLVPEIVLGELEVDAVVVGEGEEVVADLVEGGPSEEISGLAFLRDGVVVKTDPIPVSDLDHVMPLIPDDLRSQSVRGANVYIETHRGCLGGCTFCQVPRFFGRSIRSRSLENILAEVREMKRRGVTRVAVSGGTGSLFGYGKEVNKEAFITLLKGLAEILGPKNLSVPDMRVDFVDEEILEAVRRYTVGWVFFGIESGSPGILRAMKKGTTPEKSLEAVELAHQSGVKVGGSFIVGYPGEMEEDYQATLDFMEEAMLEDVFASVAEPIPGTPLAKIALDLPREDNPLYREHAGEYRALRISEAEARCFNLMLTGMSCKPVPRIVDDATYSAFLQEVRTQGRDVRRVMGLLEKYKDRIV</sequence>
<dbReference type="KEGG" id="mhi:Mhar_0502"/>
<evidence type="ECO:0000256" key="1">
    <source>
        <dbReference type="ARBA" id="ARBA00001966"/>
    </source>
</evidence>
<dbReference type="AlphaFoldDB" id="G7WN28"/>
<dbReference type="InterPro" id="IPR007197">
    <property type="entry name" value="rSAM"/>
</dbReference>
<dbReference type="SFLD" id="SFLDG01082">
    <property type="entry name" value="B12-binding_domain_containing"/>
    <property type="match status" value="1"/>
</dbReference>
<evidence type="ECO:0000256" key="4">
    <source>
        <dbReference type="ARBA" id="ARBA00022723"/>
    </source>
</evidence>
<dbReference type="PROSITE" id="PS51918">
    <property type="entry name" value="RADICAL_SAM"/>
    <property type="match status" value="1"/>
</dbReference>
<keyword evidence="9" id="KW-1185">Reference proteome</keyword>